<keyword evidence="1" id="KW-1133">Transmembrane helix</keyword>
<feature type="transmembrane region" description="Helical" evidence="1">
    <location>
        <begin position="424"/>
        <end position="445"/>
    </location>
</feature>
<comment type="caution">
    <text evidence="2">The sequence shown here is derived from an EMBL/GenBank/DDBJ whole genome shotgun (WGS) entry which is preliminary data.</text>
</comment>
<feature type="transmembrane region" description="Helical" evidence="1">
    <location>
        <begin position="63"/>
        <end position="81"/>
    </location>
</feature>
<evidence type="ECO:0000313" key="3">
    <source>
        <dbReference type="Proteomes" id="UP000777784"/>
    </source>
</evidence>
<feature type="transmembrane region" description="Helical" evidence="1">
    <location>
        <begin position="194"/>
        <end position="212"/>
    </location>
</feature>
<protein>
    <submittedName>
        <fullName evidence="2">Uncharacterized protein</fullName>
    </submittedName>
</protein>
<reference evidence="2" key="1">
    <citation type="submission" date="2021-05" db="EMBL/GenBank/DDBJ databases">
        <title>Energy efficiency and biological interactions define the core microbiome of deep oligotrophic groundwater.</title>
        <authorList>
            <person name="Mehrshad M."/>
            <person name="Lopez-Fernandez M."/>
            <person name="Bell E."/>
            <person name="Bernier-Latmani R."/>
            <person name="Bertilsson S."/>
            <person name="Dopson M."/>
        </authorList>
    </citation>
    <scope>NUCLEOTIDE SEQUENCE</scope>
    <source>
        <strain evidence="2">Modern_marine.mb.64</strain>
    </source>
</reference>
<feature type="transmembrane region" description="Helical" evidence="1">
    <location>
        <begin position="465"/>
        <end position="484"/>
    </location>
</feature>
<accession>A0A948RSG0</accession>
<dbReference type="EMBL" id="JAHJDP010000023">
    <property type="protein sequence ID" value="MBU2690168.1"/>
    <property type="molecule type" value="Genomic_DNA"/>
</dbReference>
<name>A0A948RSG0_UNCEI</name>
<gene>
    <name evidence="2" type="ORF">KJ970_04510</name>
</gene>
<feature type="transmembrane region" description="Helical" evidence="1">
    <location>
        <begin position="218"/>
        <end position="238"/>
    </location>
</feature>
<feature type="transmembrane region" description="Helical" evidence="1">
    <location>
        <begin position="29"/>
        <end position="51"/>
    </location>
</feature>
<proteinExistence type="predicted"/>
<dbReference type="AlphaFoldDB" id="A0A948RSG0"/>
<feature type="transmembrane region" description="Helical" evidence="1">
    <location>
        <begin position="369"/>
        <end position="386"/>
    </location>
</feature>
<dbReference type="Proteomes" id="UP000777784">
    <property type="component" value="Unassembled WGS sequence"/>
</dbReference>
<keyword evidence="1" id="KW-0472">Membrane</keyword>
<organism evidence="2 3">
    <name type="scientific">Eiseniibacteriota bacterium</name>
    <dbReference type="NCBI Taxonomy" id="2212470"/>
    <lineage>
        <taxon>Bacteria</taxon>
        <taxon>Candidatus Eiseniibacteriota</taxon>
    </lineage>
</organism>
<sequence length="495" mass="55846">MISVILLAMIAAGEPIVQLLRDPDLDRSIFYKLALRLLLGMAALTIFFLVMDAAGIPINRRSIIGSSLLAAGISLAVRLLVRRQRVRGLGEWRSECLSGWRRGGLHKISWPSLLTSLLLASLVAASFLQMIYLVPMAYDALVGWDLVAKIMSYEGVYRSSVFEKISFNAQATYPPLTACMQGLCYIFTPGTPRIWIPILVLGFMILFGEDVWRRTRSSLLSTFLLLLLFTFPEINFHLTVAQTDMPNMVFVSLAFIWILAYPNDRRSVPLAAVFMFIATLTRSETILIAAAAALWMWIRVRFRSGSPLWIVLPGVALFLFWNLFYVRVLLGYNPADHFRTTLDIDPARAWKVIRYAVVIVTDRETFGELWWLFLGGLGAWLLWIVLGRRMGAGAMAAGDSPAGKTRAASNSSSSGSLQSLNSRLAPGAVLSLFLLTFLAYLPFFYQWDPVLNPLWSMAHTFKRGFFRYVPIMLLFILSVVRLWWVALEIRFFKKA</sequence>
<keyword evidence="1" id="KW-0812">Transmembrane</keyword>
<feature type="transmembrane region" description="Helical" evidence="1">
    <location>
        <begin position="108"/>
        <end position="128"/>
    </location>
</feature>
<feature type="transmembrane region" description="Helical" evidence="1">
    <location>
        <begin position="268"/>
        <end position="296"/>
    </location>
</feature>
<evidence type="ECO:0000313" key="2">
    <source>
        <dbReference type="EMBL" id="MBU2690168.1"/>
    </source>
</evidence>
<feature type="transmembrane region" description="Helical" evidence="1">
    <location>
        <begin position="308"/>
        <end position="330"/>
    </location>
</feature>
<evidence type="ECO:0000256" key="1">
    <source>
        <dbReference type="SAM" id="Phobius"/>
    </source>
</evidence>